<reference evidence="2 3" key="2">
    <citation type="journal article" date="2016" name="Appl. Microbiol. Biotechnol.">
        <title>Mutations improving production and secretion of extracellular lipase by Burkholderia glumae PG1.</title>
        <authorList>
            <person name="Knapp A."/>
            <person name="Voget S."/>
            <person name="Gao R."/>
            <person name="Zaburannyi N."/>
            <person name="Krysciak D."/>
            <person name="Breuer M."/>
            <person name="Hauer B."/>
            <person name="Streit W.R."/>
            <person name="Muller R."/>
            <person name="Daniel R."/>
            <person name="Jaeger K.E."/>
        </authorList>
    </citation>
    <scope>NUCLEOTIDE SEQUENCE [LARGE SCALE GENOMIC DNA]</scope>
    <source>
        <strain evidence="2 3">PG1</strain>
    </source>
</reference>
<evidence type="ECO:0000256" key="1">
    <source>
        <dbReference type="SAM" id="MobiDB-lite"/>
    </source>
</evidence>
<organism evidence="2 3">
    <name type="scientific">Burkholderia plantarii</name>
    <dbReference type="NCBI Taxonomy" id="41899"/>
    <lineage>
        <taxon>Bacteria</taxon>
        <taxon>Pseudomonadati</taxon>
        <taxon>Pseudomonadota</taxon>
        <taxon>Betaproteobacteria</taxon>
        <taxon>Burkholderiales</taxon>
        <taxon>Burkholderiaceae</taxon>
        <taxon>Burkholderia</taxon>
    </lineage>
</organism>
<protein>
    <recommendedName>
        <fullName evidence="4">TagK domain-containing protein</fullName>
    </recommendedName>
</protein>
<feature type="region of interest" description="Disordered" evidence="1">
    <location>
        <begin position="198"/>
        <end position="225"/>
    </location>
</feature>
<dbReference type="InterPro" id="IPR047914">
    <property type="entry name" value="TagK-like_C"/>
</dbReference>
<keyword evidence="3" id="KW-1185">Reference proteome</keyword>
<dbReference type="Proteomes" id="UP000031838">
    <property type="component" value="Chromosome 1"/>
</dbReference>
<feature type="region of interest" description="Disordered" evidence="1">
    <location>
        <begin position="1"/>
        <end position="43"/>
    </location>
</feature>
<evidence type="ECO:0000313" key="3">
    <source>
        <dbReference type="Proteomes" id="UP000031838"/>
    </source>
</evidence>
<feature type="region of interest" description="Disordered" evidence="1">
    <location>
        <begin position="103"/>
        <end position="144"/>
    </location>
</feature>
<evidence type="ECO:0008006" key="4">
    <source>
        <dbReference type="Google" id="ProtNLM"/>
    </source>
</evidence>
<dbReference type="NCBIfam" id="NF033419">
    <property type="entry name" value="T6SS_TagK_dom"/>
    <property type="match status" value="1"/>
</dbReference>
<dbReference type="RefSeq" id="WP_080937101.1">
    <property type="nucleotide sequence ID" value="NZ_CP002580.1"/>
</dbReference>
<sequence>MRLFRLQRHRQPDTSITEPELHNESCDPEKQEDGADSLLFEPSDLAGGNQSILDLIGNHGMNGNHVRGKLGTGSRETPFPEHTDDLVETLHAQYWRALTDPHTALSGSLSEPPDPPATPVGSVAPDSGSHDLRSPPANPTGPESIEVLLSGERKLEDAFGRLDTESAPELETGPTPEVLRLFAPPEFHSAELRRAPALPPALTRREHHALSVDSPLDAPVCKDDA</sequence>
<feature type="compositionally biased region" description="Basic and acidic residues" evidence="1">
    <location>
        <begin position="19"/>
        <end position="33"/>
    </location>
</feature>
<accession>A0A0B6RKQ6</accession>
<reference evidence="3" key="1">
    <citation type="submission" date="2011-03" db="EMBL/GenBank/DDBJ databases">
        <authorList>
            <person name="Voget S."/>
            <person name="Streit W.R."/>
            <person name="Jaeger K.E."/>
            <person name="Daniel R."/>
        </authorList>
    </citation>
    <scope>NUCLEOTIDE SEQUENCE [LARGE SCALE GENOMIC DNA]</scope>
    <source>
        <strain evidence="3">PG1</strain>
    </source>
</reference>
<dbReference type="KEGG" id="bgp:BGL_1c13320"/>
<gene>
    <name evidence="2" type="ORF">BGL_1c13320</name>
</gene>
<dbReference type="HOGENOM" id="CLU_100896_0_0_4"/>
<proteinExistence type="predicted"/>
<dbReference type="EMBL" id="CP002580">
    <property type="protein sequence ID" value="AJK45852.1"/>
    <property type="molecule type" value="Genomic_DNA"/>
</dbReference>
<evidence type="ECO:0000313" key="2">
    <source>
        <dbReference type="EMBL" id="AJK45852.1"/>
    </source>
</evidence>
<name>A0A0B6RKQ6_BURPL</name>
<dbReference type="AlphaFoldDB" id="A0A0B6RKQ6"/>